<sequence>MHVLVAEDDGSVAAALVSALTRAGHTCTRVSRGSDVLLRHRDAHVVLLDLGLEDMDGLDALRQLREVTAIPVIVVTARGDERSTVRALSLGADDYLVKPVRLHELLARLIAVTRRYSPPDEPTRVQAGPVDIDVDAHRVQVGGREVALTPNEFGILLALARRAGQAVSRRLILDEVWGDAYAASSRSFDVHLGQVRQKVPEVTITTIRGFGYRLEDAA</sequence>
<dbReference type="SMART" id="SM00448">
    <property type="entry name" value="REC"/>
    <property type="match status" value="1"/>
</dbReference>
<evidence type="ECO:0000256" key="4">
    <source>
        <dbReference type="ARBA" id="ARBA00023163"/>
    </source>
</evidence>
<evidence type="ECO:0000256" key="7">
    <source>
        <dbReference type="PROSITE-ProRule" id="PRU01091"/>
    </source>
</evidence>
<dbReference type="InterPro" id="IPR039420">
    <property type="entry name" value="WalR-like"/>
</dbReference>
<comment type="caution">
    <text evidence="10">The sequence shown here is derived from an EMBL/GenBank/DDBJ whole genome shotgun (WGS) entry which is preliminary data.</text>
</comment>
<dbReference type="InterPro" id="IPR011006">
    <property type="entry name" value="CheY-like_superfamily"/>
</dbReference>
<evidence type="ECO:0000256" key="6">
    <source>
        <dbReference type="PROSITE-ProRule" id="PRU00169"/>
    </source>
</evidence>
<keyword evidence="4" id="KW-0804">Transcription</keyword>
<evidence type="ECO:0000256" key="3">
    <source>
        <dbReference type="ARBA" id="ARBA00023125"/>
    </source>
</evidence>
<evidence type="ECO:0000259" key="9">
    <source>
        <dbReference type="PROSITE" id="PS51755"/>
    </source>
</evidence>
<dbReference type="PANTHER" id="PTHR48111:SF72">
    <property type="entry name" value="SENSORY TRANSDUCTION PROTEIN REGX3"/>
    <property type="match status" value="1"/>
</dbReference>
<keyword evidence="1 6" id="KW-0597">Phosphoprotein</keyword>
<dbReference type="InterPro" id="IPR036388">
    <property type="entry name" value="WH-like_DNA-bd_sf"/>
</dbReference>
<dbReference type="SUPFAM" id="SSF52172">
    <property type="entry name" value="CheY-like"/>
    <property type="match status" value="1"/>
</dbReference>
<dbReference type="InterPro" id="IPR001789">
    <property type="entry name" value="Sig_transdc_resp-reg_receiver"/>
</dbReference>
<dbReference type="PROSITE" id="PS50110">
    <property type="entry name" value="RESPONSE_REGULATORY"/>
    <property type="match status" value="1"/>
</dbReference>
<protein>
    <recommendedName>
        <fullName evidence="5">Sensory transduction protein RegX3</fullName>
    </recommendedName>
</protein>
<organism evidence="10 11">
    <name type="scientific">Microbacterium algihabitans</name>
    <dbReference type="NCBI Taxonomy" id="3075992"/>
    <lineage>
        <taxon>Bacteria</taxon>
        <taxon>Bacillati</taxon>
        <taxon>Actinomycetota</taxon>
        <taxon>Actinomycetes</taxon>
        <taxon>Micrococcales</taxon>
        <taxon>Microbacteriaceae</taxon>
        <taxon>Microbacterium</taxon>
    </lineage>
</organism>
<dbReference type="SMART" id="SM00862">
    <property type="entry name" value="Trans_reg_C"/>
    <property type="match status" value="1"/>
</dbReference>
<name>A0ABU3RVZ0_9MICO</name>
<dbReference type="PANTHER" id="PTHR48111">
    <property type="entry name" value="REGULATOR OF RPOS"/>
    <property type="match status" value="1"/>
</dbReference>
<dbReference type="InterPro" id="IPR001867">
    <property type="entry name" value="OmpR/PhoB-type_DNA-bd"/>
</dbReference>
<dbReference type="Gene3D" id="3.40.50.2300">
    <property type="match status" value="1"/>
</dbReference>
<dbReference type="Gene3D" id="6.10.250.690">
    <property type="match status" value="1"/>
</dbReference>
<feature type="DNA-binding region" description="OmpR/PhoB-type" evidence="7">
    <location>
        <begin position="122"/>
        <end position="216"/>
    </location>
</feature>
<dbReference type="Pfam" id="PF00486">
    <property type="entry name" value="Trans_reg_C"/>
    <property type="match status" value="1"/>
</dbReference>
<feature type="domain" description="OmpR/PhoB-type" evidence="9">
    <location>
        <begin position="122"/>
        <end position="216"/>
    </location>
</feature>
<dbReference type="CDD" id="cd00383">
    <property type="entry name" value="trans_reg_C"/>
    <property type="match status" value="1"/>
</dbReference>
<dbReference type="PROSITE" id="PS51755">
    <property type="entry name" value="OMPR_PHOB"/>
    <property type="match status" value="1"/>
</dbReference>
<keyword evidence="3 7" id="KW-0238">DNA-binding</keyword>
<evidence type="ECO:0000256" key="1">
    <source>
        <dbReference type="ARBA" id="ARBA00022553"/>
    </source>
</evidence>
<dbReference type="EMBL" id="JAWDIU010000002">
    <property type="protein sequence ID" value="MDU0326618.1"/>
    <property type="molecule type" value="Genomic_DNA"/>
</dbReference>
<accession>A0ABU3RVZ0</accession>
<feature type="modified residue" description="4-aspartylphosphate" evidence="6">
    <location>
        <position position="49"/>
    </location>
</feature>
<gene>
    <name evidence="10" type="ORF">RWH43_07590</name>
</gene>
<dbReference type="RefSeq" id="WP_144833729.1">
    <property type="nucleotide sequence ID" value="NZ_JAWDIU010000002.1"/>
</dbReference>
<evidence type="ECO:0000256" key="2">
    <source>
        <dbReference type="ARBA" id="ARBA00023015"/>
    </source>
</evidence>
<evidence type="ECO:0000313" key="11">
    <source>
        <dbReference type="Proteomes" id="UP001256673"/>
    </source>
</evidence>
<evidence type="ECO:0000313" key="10">
    <source>
        <dbReference type="EMBL" id="MDU0326618.1"/>
    </source>
</evidence>
<keyword evidence="2" id="KW-0805">Transcription regulation</keyword>
<dbReference type="Proteomes" id="UP001256673">
    <property type="component" value="Unassembled WGS sequence"/>
</dbReference>
<proteinExistence type="predicted"/>
<dbReference type="Pfam" id="PF00072">
    <property type="entry name" value="Response_reg"/>
    <property type="match status" value="1"/>
</dbReference>
<feature type="domain" description="Response regulatory" evidence="8">
    <location>
        <begin position="2"/>
        <end position="113"/>
    </location>
</feature>
<evidence type="ECO:0000256" key="5">
    <source>
        <dbReference type="ARBA" id="ARBA00041201"/>
    </source>
</evidence>
<dbReference type="Gene3D" id="1.10.10.10">
    <property type="entry name" value="Winged helix-like DNA-binding domain superfamily/Winged helix DNA-binding domain"/>
    <property type="match status" value="1"/>
</dbReference>
<keyword evidence="11" id="KW-1185">Reference proteome</keyword>
<reference evidence="10 11" key="1">
    <citation type="submission" date="2023-09" db="EMBL/GenBank/DDBJ databases">
        <title>Microbacterium fusihabitans sp. nov., Microbacterium phycihabitans sp. nov., and Microbacterium cervinum sp. nov., isolated from dried seaweeds of beach.</title>
        <authorList>
            <person name="Lee S.D."/>
        </authorList>
    </citation>
    <scope>NUCLEOTIDE SEQUENCE [LARGE SCALE GENOMIC DNA]</scope>
    <source>
        <strain evidence="10 11">KSW2-21</strain>
    </source>
</reference>
<evidence type="ECO:0000259" key="8">
    <source>
        <dbReference type="PROSITE" id="PS50110"/>
    </source>
</evidence>